<evidence type="ECO:0000256" key="1">
    <source>
        <dbReference type="SAM" id="SignalP"/>
    </source>
</evidence>
<keyword evidence="1" id="KW-0732">Signal</keyword>
<dbReference type="InterPro" id="IPR017853">
    <property type="entry name" value="GH"/>
</dbReference>
<evidence type="ECO:0000313" key="2">
    <source>
        <dbReference type="EMBL" id="TDX00343.1"/>
    </source>
</evidence>
<gene>
    <name evidence="2" type="ORF">EDB95_1364</name>
</gene>
<feature type="chain" id="PRO_5020315480" evidence="1">
    <location>
        <begin position="19"/>
        <end position="405"/>
    </location>
</feature>
<sequence length="405" mass="45336">MKLIFGLALLAAPVVAFGQGIPDSVAASIESRIHDRDYPSIFIAWTSADALYKDNPVPLSTLEPPFATVARHDLFFNVWQRMGLRLAAGQKYAVLTPEFTPESIATALRNRAALLAMNPHVIILVSVNYFSAQASYLPPDSPWWLHNARGAQFEQNNTEYKSSMIDFTNPEFQDRIAQLCGALVRTGVYDGIMLDWWHDTDRTPARMDLIRKIRAAIGEKAIIIGNVNGKLPSLTAPYLNGMYMEGLNSNFFPDWRTAAENLLWGESHLRKPAITALEEWWSTTGRNDVALMRNVTTLSLVFSNGYCLFSDPNSLPTPDHLHYWYPFWDRSLGKPVGPLGNVRRPDLHGAYTRNYEKGEVVFNPADNRAVVVRFSEERKSVATQTVGKEFTVAAGDGDIFLVLTP</sequence>
<dbReference type="InterPro" id="IPR029455">
    <property type="entry name" value="GHL15"/>
</dbReference>
<dbReference type="EMBL" id="SODV01000001">
    <property type="protein sequence ID" value="TDX00343.1"/>
    <property type="molecule type" value="Genomic_DNA"/>
</dbReference>
<protein>
    <submittedName>
        <fullName evidence="2">Putative glycosyl hydrolase-like family 15 (GHL15) protein</fullName>
    </submittedName>
</protein>
<proteinExistence type="predicted"/>
<accession>A0A4V3GLP7</accession>
<feature type="signal peptide" evidence="1">
    <location>
        <begin position="1"/>
        <end position="18"/>
    </location>
</feature>
<name>A0A4V3GLP7_9BACT</name>
<dbReference type="SUPFAM" id="SSF51445">
    <property type="entry name" value="(Trans)glycosidases"/>
    <property type="match status" value="1"/>
</dbReference>
<reference evidence="2 3" key="1">
    <citation type="submission" date="2019-03" db="EMBL/GenBank/DDBJ databases">
        <title>Genomic Encyclopedia of Type Strains, Phase IV (KMG-IV): sequencing the most valuable type-strain genomes for metagenomic binning, comparative biology and taxonomic classification.</title>
        <authorList>
            <person name="Goeker M."/>
        </authorList>
    </citation>
    <scope>NUCLEOTIDE SEQUENCE [LARGE SCALE GENOMIC DNA]</scope>
    <source>
        <strain evidence="2 3">DSM 100059</strain>
    </source>
</reference>
<dbReference type="AlphaFoldDB" id="A0A4V3GLP7"/>
<comment type="caution">
    <text evidence="2">The sequence shown here is derived from an EMBL/GenBank/DDBJ whole genome shotgun (WGS) entry which is preliminary data.</text>
</comment>
<dbReference type="OrthoDB" id="1113833at2"/>
<keyword evidence="3" id="KW-1185">Reference proteome</keyword>
<dbReference type="Pfam" id="PF14885">
    <property type="entry name" value="GHL15"/>
    <property type="match status" value="1"/>
</dbReference>
<dbReference type="Proteomes" id="UP000294498">
    <property type="component" value="Unassembled WGS sequence"/>
</dbReference>
<dbReference type="RefSeq" id="WP_133991853.1">
    <property type="nucleotide sequence ID" value="NZ_SODV01000001.1"/>
</dbReference>
<keyword evidence="2" id="KW-0378">Hydrolase</keyword>
<evidence type="ECO:0000313" key="3">
    <source>
        <dbReference type="Proteomes" id="UP000294498"/>
    </source>
</evidence>
<organism evidence="2 3">
    <name type="scientific">Dinghuibacter silviterrae</name>
    <dbReference type="NCBI Taxonomy" id="1539049"/>
    <lineage>
        <taxon>Bacteria</taxon>
        <taxon>Pseudomonadati</taxon>
        <taxon>Bacteroidota</taxon>
        <taxon>Chitinophagia</taxon>
        <taxon>Chitinophagales</taxon>
        <taxon>Chitinophagaceae</taxon>
        <taxon>Dinghuibacter</taxon>
    </lineage>
</organism>
<dbReference type="GO" id="GO:0016787">
    <property type="term" value="F:hydrolase activity"/>
    <property type="evidence" value="ECO:0007669"/>
    <property type="project" value="UniProtKB-KW"/>
</dbReference>